<dbReference type="HAMAP" id="MF_01019">
    <property type="entry name" value="HisIE"/>
    <property type="match status" value="1"/>
</dbReference>
<dbReference type="Pfam" id="PF01503">
    <property type="entry name" value="PRA-PH"/>
    <property type="match status" value="1"/>
</dbReference>
<dbReference type="GO" id="GO:0004635">
    <property type="term" value="F:phosphoribosyl-AMP cyclohydrolase activity"/>
    <property type="evidence" value="ECO:0007669"/>
    <property type="project" value="UniProtKB-UniRule"/>
</dbReference>
<protein>
    <recommendedName>
        <fullName evidence="15">Histidine biosynthesis bifunctional protein HisIE</fullName>
    </recommendedName>
    <domain>
        <recommendedName>
            <fullName evidence="15">Phosphoribosyl-AMP cyclohydrolase</fullName>
            <shortName evidence="15">PRA-CH</shortName>
            <ecNumber evidence="15">3.5.4.19</ecNumber>
        </recommendedName>
    </domain>
    <domain>
        <recommendedName>
            <fullName evidence="15">Phosphoribosyl-ATP pyrophosphatase</fullName>
            <shortName evidence="15">PRA-PH</shortName>
            <ecNumber evidence="15">3.6.1.31</ecNumber>
        </recommendedName>
    </domain>
</protein>
<keyword evidence="14 15" id="KW-0511">Multifunctional enzyme</keyword>
<dbReference type="GO" id="GO:0004636">
    <property type="term" value="F:phosphoribosyl-ATP diphosphatase activity"/>
    <property type="evidence" value="ECO:0007669"/>
    <property type="project" value="UniProtKB-UniRule"/>
</dbReference>
<dbReference type="InterPro" id="IPR038019">
    <property type="entry name" value="PRib_AMP_CycHydrolase_sf"/>
</dbReference>
<sequence>MKPTTQSLQPTTNTPQDSKELSQANSASPSQILHTIDWEKSPLIPTIVQSIDDQSVLMLAYSNQESLSLSLTSKMAHYFSRSKQRIWKKGEQSGHYQHIESIKLDCDRDTLLFMVRQVGVACHTGAKSCFFTTLDSLDSTNLQEQAPLIDTTKLYGIVDSLYHTILQKRGDNPKTSYTASLYAKGINTICKKIIEEAGEFTFALKDTKEEEIIYECSDLIYHTLVGLGLYGISPDRIYQELQRREGISGIEEKNSRQS</sequence>
<dbReference type="EC" id="3.5.4.19" evidence="15"/>
<dbReference type="SUPFAM" id="SSF141734">
    <property type="entry name" value="HisI-like"/>
    <property type="match status" value="1"/>
</dbReference>
<dbReference type="PANTHER" id="PTHR42945">
    <property type="entry name" value="HISTIDINE BIOSYNTHESIS BIFUNCTIONAL PROTEIN"/>
    <property type="match status" value="1"/>
</dbReference>
<evidence type="ECO:0000313" key="19">
    <source>
        <dbReference type="Proteomes" id="UP000256514"/>
    </source>
</evidence>
<evidence type="ECO:0000313" key="18">
    <source>
        <dbReference type="EMBL" id="RDU66185.1"/>
    </source>
</evidence>
<evidence type="ECO:0000256" key="14">
    <source>
        <dbReference type="ARBA" id="ARBA00023268"/>
    </source>
</evidence>
<comment type="pathway">
    <text evidence="4 15">Amino-acid biosynthesis; L-histidine biosynthesis; L-histidine from 5-phospho-alpha-D-ribose 1-diphosphate: step 3/9.</text>
</comment>
<dbReference type="FunFam" id="3.10.20.810:FF:000001">
    <property type="entry name" value="Histidine biosynthesis bifunctional protein HisIE"/>
    <property type="match status" value="1"/>
</dbReference>
<dbReference type="CDD" id="cd11534">
    <property type="entry name" value="NTP-PPase_HisIE_like"/>
    <property type="match status" value="1"/>
</dbReference>
<dbReference type="InterPro" id="IPR023019">
    <property type="entry name" value="His_synth_HisIE"/>
</dbReference>
<comment type="catalytic activity">
    <reaction evidence="1 15">
        <text>1-(5-phospho-beta-D-ribosyl)-5'-AMP + H2O = 1-(5-phospho-beta-D-ribosyl)-5-[(5-phospho-beta-D-ribosylamino)methylideneamino]imidazole-4-carboxamide</text>
        <dbReference type="Rhea" id="RHEA:20049"/>
        <dbReference type="ChEBI" id="CHEBI:15377"/>
        <dbReference type="ChEBI" id="CHEBI:58435"/>
        <dbReference type="ChEBI" id="CHEBI:59457"/>
        <dbReference type="EC" id="3.5.4.19"/>
    </reaction>
</comment>
<keyword evidence="11 15" id="KW-0378">Hydrolase</keyword>
<dbReference type="EC" id="3.6.1.31" evidence="15"/>
<dbReference type="NCBIfam" id="NF001611">
    <property type="entry name" value="PRK00400.1-3"/>
    <property type="match status" value="1"/>
</dbReference>
<evidence type="ECO:0000256" key="8">
    <source>
        <dbReference type="ARBA" id="ARBA00022490"/>
    </source>
</evidence>
<evidence type="ECO:0000256" key="15">
    <source>
        <dbReference type="HAMAP-Rule" id="MF_01019"/>
    </source>
</evidence>
<comment type="caution">
    <text evidence="18">The sequence shown here is derived from an EMBL/GenBank/DDBJ whole genome shotgun (WGS) entry which is preliminary data.</text>
</comment>
<name>A0A3D8IMK1_9HELI</name>
<dbReference type="GO" id="GO:0005524">
    <property type="term" value="F:ATP binding"/>
    <property type="evidence" value="ECO:0007669"/>
    <property type="project" value="UniProtKB-KW"/>
</dbReference>
<dbReference type="Gene3D" id="3.10.20.810">
    <property type="entry name" value="Phosphoribosyl-AMP cyclohydrolase"/>
    <property type="match status" value="1"/>
</dbReference>
<keyword evidence="8 15" id="KW-0963">Cytoplasm</keyword>
<evidence type="ECO:0000256" key="10">
    <source>
        <dbReference type="ARBA" id="ARBA00022741"/>
    </source>
</evidence>
<evidence type="ECO:0000256" key="13">
    <source>
        <dbReference type="ARBA" id="ARBA00023102"/>
    </source>
</evidence>
<dbReference type="PANTHER" id="PTHR42945:SF9">
    <property type="entry name" value="HISTIDINE BIOSYNTHESIS BIFUNCTIONAL PROTEIN HISIE"/>
    <property type="match status" value="1"/>
</dbReference>
<dbReference type="UniPathway" id="UPA00031">
    <property type="reaction ID" value="UER00007"/>
</dbReference>
<keyword evidence="9 15" id="KW-0028">Amino-acid biosynthesis</keyword>
<evidence type="ECO:0000256" key="2">
    <source>
        <dbReference type="ARBA" id="ARBA00001460"/>
    </source>
</evidence>
<dbReference type="GO" id="GO:0005737">
    <property type="term" value="C:cytoplasm"/>
    <property type="evidence" value="ECO:0007669"/>
    <property type="project" value="UniProtKB-SubCell"/>
</dbReference>
<evidence type="ECO:0000256" key="3">
    <source>
        <dbReference type="ARBA" id="ARBA00004496"/>
    </source>
</evidence>
<evidence type="ECO:0000256" key="11">
    <source>
        <dbReference type="ARBA" id="ARBA00022801"/>
    </source>
</evidence>
<comment type="pathway">
    <text evidence="5 15">Amino-acid biosynthesis; L-histidine biosynthesis; L-histidine from 5-phospho-alpha-D-ribose 1-diphosphate: step 2/9.</text>
</comment>
<feature type="domain" description="Phosphoribosyl-AMP cyclohydrolase" evidence="17">
    <location>
        <begin position="58"/>
        <end position="131"/>
    </location>
</feature>
<dbReference type="InterPro" id="IPR008179">
    <property type="entry name" value="HisE"/>
</dbReference>
<dbReference type="SUPFAM" id="SSF101386">
    <property type="entry name" value="all-alpha NTP pyrophosphatases"/>
    <property type="match status" value="1"/>
</dbReference>
<accession>A0A3D8IMK1</accession>
<organism evidence="18 19">
    <name type="scientific">Helicobacter equorum</name>
    <dbReference type="NCBI Taxonomy" id="361872"/>
    <lineage>
        <taxon>Bacteria</taxon>
        <taxon>Pseudomonadati</taxon>
        <taxon>Campylobacterota</taxon>
        <taxon>Epsilonproteobacteria</taxon>
        <taxon>Campylobacterales</taxon>
        <taxon>Helicobacteraceae</taxon>
        <taxon>Helicobacter</taxon>
    </lineage>
</organism>
<dbReference type="Gene3D" id="1.10.287.1080">
    <property type="entry name" value="MazG-like"/>
    <property type="match status" value="1"/>
</dbReference>
<gene>
    <name evidence="15" type="primary">hisI</name>
    <name evidence="15" type="synonym">hisIE</name>
    <name evidence="18" type="ORF">CQA54_07910</name>
</gene>
<dbReference type="AlphaFoldDB" id="A0A3D8IMK1"/>
<keyword evidence="13 15" id="KW-0368">Histidine biosynthesis</keyword>
<evidence type="ECO:0000259" key="17">
    <source>
        <dbReference type="Pfam" id="PF01502"/>
    </source>
</evidence>
<proteinExistence type="inferred from homology"/>
<evidence type="ECO:0000256" key="4">
    <source>
        <dbReference type="ARBA" id="ARBA00005169"/>
    </source>
</evidence>
<comment type="catalytic activity">
    <reaction evidence="2 15">
        <text>1-(5-phospho-beta-D-ribosyl)-ATP + H2O = 1-(5-phospho-beta-D-ribosyl)-5'-AMP + diphosphate + H(+)</text>
        <dbReference type="Rhea" id="RHEA:22828"/>
        <dbReference type="ChEBI" id="CHEBI:15377"/>
        <dbReference type="ChEBI" id="CHEBI:15378"/>
        <dbReference type="ChEBI" id="CHEBI:33019"/>
        <dbReference type="ChEBI" id="CHEBI:59457"/>
        <dbReference type="ChEBI" id="CHEBI:73183"/>
        <dbReference type="EC" id="3.6.1.31"/>
    </reaction>
</comment>
<dbReference type="GO" id="GO:0000105">
    <property type="term" value="P:L-histidine biosynthetic process"/>
    <property type="evidence" value="ECO:0007669"/>
    <property type="project" value="UniProtKB-UniRule"/>
</dbReference>
<evidence type="ECO:0000256" key="16">
    <source>
        <dbReference type="SAM" id="MobiDB-lite"/>
    </source>
</evidence>
<evidence type="ECO:0000256" key="1">
    <source>
        <dbReference type="ARBA" id="ARBA00000024"/>
    </source>
</evidence>
<comment type="similarity">
    <text evidence="6 15">In the C-terminal section; belongs to the PRA-PH family.</text>
</comment>
<keyword evidence="10 15" id="KW-0547">Nucleotide-binding</keyword>
<keyword evidence="12 15" id="KW-0067">ATP-binding</keyword>
<dbReference type="InterPro" id="IPR021130">
    <property type="entry name" value="PRib-ATP_PPHydrolase-like"/>
</dbReference>
<evidence type="ECO:0000256" key="12">
    <source>
        <dbReference type="ARBA" id="ARBA00022840"/>
    </source>
</evidence>
<dbReference type="NCBIfam" id="NF002747">
    <property type="entry name" value="PRK02759.1"/>
    <property type="match status" value="1"/>
</dbReference>
<comment type="subcellular location">
    <subcellularLocation>
        <location evidence="3 15">Cytoplasm</location>
    </subcellularLocation>
</comment>
<evidence type="ECO:0000256" key="9">
    <source>
        <dbReference type="ARBA" id="ARBA00022605"/>
    </source>
</evidence>
<feature type="region of interest" description="Phosphoribosyl-ATP pyrophosphohydrolase" evidence="15">
    <location>
        <begin position="158"/>
        <end position="258"/>
    </location>
</feature>
<feature type="region of interest" description="Disordered" evidence="16">
    <location>
        <begin position="1"/>
        <end position="26"/>
    </location>
</feature>
<dbReference type="Proteomes" id="UP000256514">
    <property type="component" value="Unassembled WGS sequence"/>
</dbReference>
<dbReference type="InterPro" id="IPR002496">
    <property type="entry name" value="PRib_AMP_CycHydrolase_dom"/>
</dbReference>
<feature type="region of interest" description="Phosphoribosyl-AMP cyclohydrolase" evidence="15">
    <location>
        <begin position="1"/>
        <end position="157"/>
    </location>
</feature>
<dbReference type="OrthoDB" id="9795769at2"/>
<dbReference type="HAMAP" id="MF_01020">
    <property type="entry name" value="HisE"/>
    <property type="match status" value="1"/>
</dbReference>
<comment type="similarity">
    <text evidence="7 15">In the N-terminal section; belongs to the PRA-CH family.</text>
</comment>
<dbReference type="Pfam" id="PF01502">
    <property type="entry name" value="PRA-CH"/>
    <property type="match status" value="1"/>
</dbReference>
<evidence type="ECO:0000256" key="6">
    <source>
        <dbReference type="ARBA" id="ARBA00007731"/>
    </source>
</evidence>
<dbReference type="NCBIfam" id="TIGR03188">
    <property type="entry name" value="histidine_hisI"/>
    <property type="match status" value="1"/>
</dbReference>
<reference evidence="18 19" key="1">
    <citation type="submission" date="2018-04" db="EMBL/GenBank/DDBJ databases">
        <title>Novel Campyloabacter and Helicobacter Species and Strains.</title>
        <authorList>
            <person name="Mannion A.J."/>
            <person name="Shen Z."/>
            <person name="Fox J.G."/>
        </authorList>
    </citation>
    <scope>NUCLEOTIDE SEQUENCE [LARGE SCALE GENOMIC DNA]</scope>
    <source>
        <strain evidence="18 19">MIT 12-6600</strain>
    </source>
</reference>
<dbReference type="NCBIfam" id="NF000768">
    <property type="entry name" value="PRK00051.1"/>
    <property type="match status" value="1"/>
</dbReference>
<evidence type="ECO:0000256" key="5">
    <source>
        <dbReference type="ARBA" id="ARBA00005204"/>
    </source>
</evidence>
<dbReference type="EMBL" id="NXLT01000008">
    <property type="protein sequence ID" value="RDU66185.1"/>
    <property type="molecule type" value="Genomic_DNA"/>
</dbReference>
<evidence type="ECO:0000256" key="7">
    <source>
        <dbReference type="ARBA" id="ARBA00008299"/>
    </source>
</evidence>
<keyword evidence="19" id="KW-1185">Reference proteome</keyword>
<dbReference type="RefSeq" id="WP_115571552.1">
    <property type="nucleotide sequence ID" value="NZ_NXLT01000008.1"/>
</dbReference>